<organism evidence="2 3">
    <name type="scientific">Microvirga aerophila</name>
    <dbReference type="NCBI Taxonomy" id="670291"/>
    <lineage>
        <taxon>Bacteria</taxon>
        <taxon>Pseudomonadati</taxon>
        <taxon>Pseudomonadota</taxon>
        <taxon>Alphaproteobacteria</taxon>
        <taxon>Hyphomicrobiales</taxon>
        <taxon>Methylobacteriaceae</taxon>
        <taxon>Microvirga</taxon>
    </lineage>
</organism>
<dbReference type="EMBL" id="BJYU01000468">
    <property type="protein sequence ID" value="GEO19371.1"/>
    <property type="molecule type" value="Genomic_DNA"/>
</dbReference>
<feature type="compositionally biased region" description="Basic residues" evidence="1">
    <location>
        <begin position="72"/>
        <end position="84"/>
    </location>
</feature>
<dbReference type="AlphaFoldDB" id="A0A512C5A3"/>
<feature type="region of interest" description="Disordered" evidence="1">
    <location>
        <begin position="58"/>
        <end position="84"/>
    </location>
</feature>
<reference evidence="2 3" key="1">
    <citation type="submission" date="2019-07" db="EMBL/GenBank/DDBJ databases">
        <title>Whole genome shotgun sequence of Microvirga aerophila NBRC 106136.</title>
        <authorList>
            <person name="Hosoyama A."/>
            <person name="Uohara A."/>
            <person name="Ohji S."/>
            <person name="Ichikawa N."/>
        </authorList>
    </citation>
    <scope>NUCLEOTIDE SEQUENCE [LARGE SCALE GENOMIC DNA]</scope>
    <source>
        <strain evidence="2 3">NBRC 106136</strain>
    </source>
</reference>
<name>A0A512C5A3_9HYPH</name>
<evidence type="ECO:0000256" key="1">
    <source>
        <dbReference type="SAM" id="MobiDB-lite"/>
    </source>
</evidence>
<evidence type="ECO:0000313" key="3">
    <source>
        <dbReference type="Proteomes" id="UP000321085"/>
    </source>
</evidence>
<sequence>METIRLIVEKITLGDETAARVWSPDCSGLGIIAKSDEEAVTLANRAVAEFRKTRGQDRPYETITLRSTNNPSRRRVPGSQPLHR</sequence>
<dbReference type="RefSeq" id="WP_147023509.1">
    <property type="nucleotide sequence ID" value="NZ_BJYU01000468.1"/>
</dbReference>
<comment type="caution">
    <text evidence="2">The sequence shown here is derived from an EMBL/GenBank/DDBJ whole genome shotgun (WGS) entry which is preliminary data.</text>
</comment>
<evidence type="ECO:0000313" key="2">
    <source>
        <dbReference type="EMBL" id="GEO19371.1"/>
    </source>
</evidence>
<protein>
    <submittedName>
        <fullName evidence="2">Uncharacterized protein</fullName>
    </submittedName>
</protein>
<dbReference type="Proteomes" id="UP000321085">
    <property type="component" value="Unassembled WGS sequence"/>
</dbReference>
<keyword evidence="3" id="KW-1185">Reference proteome</keyword>
<accession>A0A512C5A3</accession>
<proteinExistence type="predicted"/>
<gene>
    <name evidence="2" type="ORF">MAE02_70670</name>
</gene>